<dbReference type="OrthoDB" id="7933742at2"/>
<dbReference type="Proteomes" id="UP000095042">
    <property type="component" value="Unassembled WGS sequence"/>
</dbReference>
<keyword evidence="3" id="KW-1185">Reference proteome</keyword>
<accession>A0A1E3WBM6</accession>
<evidence type="ECO:0000256" key="1">
    <source>
        <dbReference type="SAM" id="SignalP"/>
    </source>
</evidence>
<keyword evidence="1" id="KW-0732">Signal</keyword>
<protein>
    <recommendedName>
        <fullName evidence="4">EF-hand domain-containing protein</fullName>
    </recommendedName>
</protein>
<name>A0A1E3WBM6_9HYPH</name>
<dbReference type="EMBL" id="LPWD01000151">
    <property type="protein sequence ID" value="ODS03191.1"/>
    <property type="molecule type" value="Genomic_DNA"/>
</dbReference>
<gene>
    <name evidence="2" type="ORF">AUC71_10955</name>
</gene>
<feature type="chain" id="PRO_5009139174" description="EF-hand domain-containing protein" evidence="1">
    <location>
        <begin position="22"/>
        <end position="95"/>
    </location>
</feature>
<comment type="caution">
    <text evidence="2">The sequence shown here is derived from an EMBL/GenBank/DDBJ whole genome shotgun (WGS) entry which is preliminary data.</text>
</comment>
<sequence length="95" mass="10246">MTKLFVLAGVALLLVSGTATAATMSSGRPSAVLTKKQCKTVWNAAVPDGRYLDRANAAPFIVNFKLADGPDQDGQISKREFKKACKKGLVKYPFR</sequence>
<evidence type="ECO:0008006" key="4">
    <source>
        <dbReference type="Google" id="ProtNLM"/>
    </source>
</evidence>
<dbReference type="AlphaFoldDB" id="A0A1E3WBM6"/>
<evidence type="ECO:0000313" key="3">
    <source>
        <dbReference type="Proteomes" id="UP000095042"/>
    </source>
</evidence>
<feature type="signal peptide" evidence="1">
    <location>
        <begin position="1"/>
        <end position="21"/>
    </location>
</feature>
<proteinExistence type="predicted"/>
<organism evidence="2 3">
    <name type="scientific">Methyloceanibacter marginalis</name>
    <dbReference type="NCBI Taxonomy" id="1774971"/>
    <lineage>
        <taxon>Bacteria</taxon>
        <taxon>Pseudomonadati</taxon>
        <taxon>Pseudomonadota</taxon>
        <taxon>Alphaproteobacteria</taxon>
        <taxon>Hyphomicrobiales</taxon>
        <taxon>Hyphomicrobiaceae</taxon>
        <taxon>Methyloceanibacter</taxon>
    </lineage>
</organism>
<evidence type="ECO:0000313" key="2">
    <source>
        <dbReference type="EMBL" id="ODS03191.1"/>
    </source>
</evidence>
<dbReference type="RefSeq" id="WP_069623604.1">
    <property type="nucleotide sequence ID" value="NZ_LPWD01000151.1"/>
</dbReference>
<reference evidence="2 3" key="1">
    <citation type="journal article" date="2016" name="Environ. Microbiol.">
        <title>New Methyloceanibacter diversity from North Sea sediments includes methanotroph containing solely the soluble methane monooxygenase.</title>
        <authorList>
            <person name="Vekeman B."/>
            <person name="Kerckhof F.M."/>
            <person name="Cremers G."/>
            <person name="de Vos P."/>
            <person name="Vandamme P."/>
            <person name="Boon N."/>
            <person name="Op den Camp H.J."/>
            <person name="Heylen K."/>
        </authorList>
    </citation>
    <scope>NUCLEOTIDE SEQUENCE [LARGE SCALE GENOMIC DNA]</scope>
    <source>
        <strain evidence="2 3">R-67177</strain>
    </source>
</reference>